<dbReference type="GeneID" id="18563810"/>
<organism evidence="1 2">
    <name type="scientific">Bacillus phage G</name>
    <dbReference type="NCBI Taxonomy" id="2884420"/>
    <lineage>
        <taxon>Viruses</taxon>
        <taxon>Duplodnaviria</taxon>
        <taxon>Heunggongvirae</taxon>
        <taxon>Uroviricota</taxon>
        <taxon>Caudoviricetes</taxon>
        <taxon>Donellivirus</taxon>
        <taxon>Donellivirus gee</taxon>
    </lineage>
</organism>
<accession>G3MAY0</accession>
<dbReference type="Proteomes" id="UP000009273">
    <property type="component" value="Segment"/>
</dbReference>
<protein>
    <submittedName>
        <fullName evidence="1">Gp600</fullName>
    </submittedName>
</protein>
<dbReference type="EMBL" id="JN638751">
    <property type="protein sequence ID" value="AEO93845.1"/>
    <property type="molecule type" value="Genomic_DNA"/>
</dbReference>
<gene>
    <name evidence="1" type="primary">600</name>
    <name evidence="1" type="ORF">G_600</name>
</gene>
<keyword evidence="2" id="KW-1185">Reference proteome</keyword>
<reference evidence="1 2" key="1">
    <citation type="submission" date="2011-09" db="EMBL/GenBank/DDBJ databases">
        <authorList>
            <person name="Pope W.H."/>
            <person name="Pedulla M.L."/>
            <person name="Ford M.E."/>
            <person name="Peebles C.L."/>
            <person name="Hatfull G.H."/>
            <person name="Hendrix R.W."/>
        </authorList>
    </citation>
    <scope>NUCLEOTIDE SEQUENCE [LARGE SCALE GENOMIC DNA]</scope>
    <source>
        <strain evidence="1">G</strain>
    </source>
</reference>
<dbReference type="RefSeq" id="YP_009015892.1">
    <property type="nucleotide sequence ID" value="NC_023719.1"/>
</dbReference>
<evidence type="ECO:0000313" key="2">
    <source>
        <dbReference type="Proteomes" id="UP000009273"/>
    </source>
</evidence>
<dbReference type="KEGG" id="vg:18563810"/>
<proteinExistence type="predicted"/>
<name>G3MAY0_9CAUD</name>
<sequence>MVNMNFQQYLFKEYRKGWDEIRDDLIFNGLEEDEIRERENQLIEEYEDYCEESGIDPEVV</sequence>
<evidence type="ECO:0000313" key="1">
    <source>
        <dbReference type="EMBL" id="AEO93845.1"/>
    </source>
</evidence>